<keyword evidence="4 6" id="KW-1133">Transmembrane helix</keyword>
<proteinExistence type="predicted"/>
<dbReference type="PIRSF" id="PIRSF006324">
    <property type="entry name" value="LeuE"/>
    <property type="match status" value="1"/>
</dbReference>
<dbReference type="Proteomes" id="UP000306236">
    <property type="component" value="Unassembled WGS sequence"/>
</dbReference>
<sequence length="220" mass="23365">MPSHDTLIAFFGVAIVLGLTPGPDNLFVLMQSAQHGWRTGLQVVIGLCLGITVHTCAVALGLAAIIVASPTAFTALKWVGALYLLWLAWGAWRSPANVAPGNAHETSTPLPQNKPRQHPLAMIGRGFVMNLSNPKVLMFFLAFLPQFANPALGPVAPQIGLLGLLFTLATLLVFGTIACCSGFFGSLLQKSATAQRILNRIASVVFAGLAIRLLTMQRLV</sequence>
<comment type="caution">
    <text evidence="7">The sequence shown here is derived from an EMBL/GenBank/DDBJ whole genome shotgun (WGS) entry which is preliminary data.</text>
</comment>
<evidence type="ECO:0000256" key="1">
    <source>
        <dbReference type="ARBA" id="ARBA00004651"/>
    </source>
</evidence>
<dbReference type="PANTHER" id="PTHR30086:SF20">
    <property type="entry name" value="ARGININE EXPORTER PROTEIN ARGO-RELATED"/>
    <property type="match status" value="1"/>
</dbReference>
<keyword evidence="8" id="KW-1185">Reference proteome</keyword>
<dbReference type="OrthoDB" id="9804822at2"/>
<evidence type="ECO:0000256" key="4">
    <source>
        <dbReference type="ARBA" id="ARBA00022989"/>
    </source>
</evidence>
<feature type="transmembrane region" description="Helical" evidence="6">
    <location>
        <begin position="197"/>
        <end position="215"/>
    </location>
</feature>
<evidence type="ECO:0000256" key="5">
    <source>
        <dbReference type="ARBA" id="ARBA00023136"/>
    </source>
</evidence>
<keyword evidence="2" id="KW-1003">Cell membrane</keyword>
<dbReference type="AlphaFoldDB" id="A0A4S5BVU6"/>
<evidence type="ECO:0000256" key="6">
    <source>
        <dbReference type="SAM" id="Phobius"/>
    </source>
</evidence>
<protein>
    <submittedName>
        <fullName evidence="7">LysE family translocator</fullName>
    </submittedName>
</protein>
<dbReference type="GO" id="GO:0015171">
    <property type="term" value="F:amino acid transmembrane transporter activity"/>
    <property type="evidence" value="ECO:0007669"/>
    <property type="project" value="TreeGrafter"/>
</dbReference>
<dbReference type="EMBL" id="SSWX01000008">
    <property type="protein sequence ID" value="THJ34036.1"/>
    <property type="molecule type" value="Genomic_DNA"/>
</dbReference>
<dbReference type="GO" id="GO:0005886">
    <property type="term" value="C:plasma membrane"/>
    <property type="evidence" value="ECO:0007669"/>
    <property type="project" value="UniProtKB-SubCell"/>
</dbReference>
<accession>A0A4S5BVU6</accession>
<feature type="transmembrane region" description="Helical" evidence="6">
    <location>
        <begin position="41"/>
        <end position="69"/>
    </location>
</feature>
<dbReference type="PANTHER" id="PTHR30086">
    <property type="entry name" value="ARGININE EXPORTER PROTEIN ARGO"/>
    <property type="match status" value="1"/>
</dbReference>
<feature type="transmembrane region" description="Helical" evidence="6">
    <location>
        <begin position="127"/>
        <end position="147"/>
    </location>
</feature>
<feature type="transmembrane region" description="Helical" evidence="6">
    <location>
        <begin position="159"/>
        <end position="185"/>
    </location>
</feature>
<gene>
    <name evidence="7" type="ORF">E8K88_08070</name>
</gene>
<feature type="transmembrane region" description="Helical" evidence="6">
    <location>
        <begin position="6"/>
        <end position="29"/>
    </location>
</feature>
<keyword evidence="5 6" id="KW-0472">Membrane</keyword>
<name>A0A4S5BVU6_9BURK</name>
<dbReference type="Pfam" id="PF01810">
    <property type="entry name" value="LysE"/>
    <property type="match status" value="1"/>
</dbReference>
<organism evidence="7 8">
    <name type="scientific">Lampropedia aestuarii</name>
    <dbReference type="NCBI Taxonomy" id="2562762"/>
    <lineage>
        <taxon>Bacteria</taxon>
        <taxon>Pseudomonadati</taxon>
        <taxon>Pseudomonadota</taxon>
        <taxon>Betaproteobacteria</taxon>
        <taxon>Burkholderiales</taxon>
        <taxon>Comamonadaceae</taxon>
        <taxon>Lampropedia</taxon>
    </lineage>
</organism>
<comment type="subcellular location">
    <subcellularLocation>
        <location evidence="1">Cell membrane</location>
        <topology evidence="1">Multi-pass membrane protein</topology>
    </subcellularLocation>
</comment>
<keyword evidence="3 6" id="KW-0812">Transmembrane</keyword>
<evidence type="ECO:0000313" key="8">
    <source>
        <dbReference type="Proteomes" id="UP000306236"/>
    </source>
</evidence>
<dbReference type="InterPro" id="IPR001123">
    <property type="entry name" value="LeuE-type"/>
</dbReference>
<evidence type="ECO:0000313" key="7">
    <source>
        <dbReference type="EMBL" id="THJ34036.1"/>
    </source>
</evidence>
<reference evidence="7 8" key="1">
    <citation type="submission" date="2019-04" db="EMBL/GenBank/DDBJ databases">
        <title>Lampropedia sp YIM MLB12 draf genome.</title>
        <authorList>
            <person name="Wang Y.-X."/>
        </authorList>
    </citation>
    <scope>NUCLEOTIDE SEQUENCE [LARGE SCALE GENOMIC DNA]</scope>
    <source>
        <strain evidence="7 8">YIM MLB12</strain>
    </source>
</reference>
<evidence type="ECO:0000256" key="3">
    <source>
        <dbReference type="ARBA" id="ARBA00022692"/>
    </source>
</evidence>
<dbReference type="RefSeq" id="WP_136406145.1">
    <property type="nucleotide sequence ID" value="NZ_SSWX01000008.1"/>
</dbReference>
<evidence type="ECO:0000256" key="2">
    <source>
        <dbReference type="ARBA" id="ARBA00022475"/>
    </source>
</evidence>